<evidence type="ECO:0000313" key="1">
    <source>
        <dbReference type="EMBL" id="KKK64407.1"/>
    </source>
</evidence>
<accession>A0A0F8X5N5</accession>
<gene>
    <name evidence="1" type="ORF">LCGC14_2984530</name>
</gene>
<feature type="non-terminal residue" evidence="1">
    <location>
        <position position="1"/>
    </location>
</feature>
<dbReference type="EMBL" id="LAZR01061036">
    <property type="protein sequence ID" value="KKK64407.1"/>
    <property type="molecule type" value="Genomic_DNA"/>
</dbReference>
<reference evidence="1" key="1">
    <citation type="journal article" date="2015" name="Nature">
        <title>Complex archaea that bridge the gap between prokaryotes and eukaryotes.</title>
        <authorList>
            <person name="Spang A."/>
            <person name="Saw J.H."/>
            <person name="Jorgensen S.L."/>
            <person name="Zaremba-Niedzwiedzka K."/>
            <person name="Martijn J."/>
            <person name="Lind A.E."/>
            <person name="van Eijk R."/>
            <person name="Schleper C."/>
            <person name="Guy L."/>
            <person name="Ettema T.J."/>
        </authorList>
    </citation>
    <scope>NUCLEOTIDE SEQUENCE</scope>
</reference>
<dbReference type="AlphaFoldDB" id="A0A0F8X5N5"/>
<protein>
    <submittedName>
        <fullName evidence="1">Uncharacterized protein</fullName>
    </submittedName>
</protein>
<name>A0A0F8X5N5_9ZZZZ</name>
<sequence length="41" mass="4613">SIAAIDEHNALWEKLESGASSVTVTCRKCNEIFEFNPDEEE</sequence>
<organism evidence="1">
    <name type="scientific">marine sediment metagenome</name>
    <dbReference type="NCBI Taxonomy" id="412755"/>
    <lineage>
        <taxon>unclassified sequences</taxon>
        <taxon>metagenomes</taxon>
        <taxon>ecological metagenomes</taxon>
    </lineage>
</organism>
<proteinExistence type="predicted"/>
<comment type="caution">
    <text evidence="1">The sequence shown here is derived from an EMBL/GenBank/DDBJ whole genome shotgun (WGS) entry which is preliminary data.</text>
</comment>